<dbReference type="EMBL" id="QJSX01000003">
    <property type="protein sequence ID" value="PYE55393.1"/>
    <property type="molecule type" value="Genomic_DNA"/>
</dbReference>
<dbReference type="RefSeq" id="WP_110885732.1">
    <property type="nucleotide sequence ID" value="NZ_QJSX01000003.1"/>
</dbReference>
<sequence>MHILLLPCDSRPPTLDLPHQLAEAAGVSLLSPPKNLLNDCARPADTRTLHAWLLEHAPSADVLVVSLEMLTLGGLVPARRESTPLTDVLERLATLRELKASHPSLRILAHGIVVRVAHDDDPLEEKPYYGEWGARLRAVSEWTDRNERANFSAETSARLQEARNAVPTHVLTDWLATRERNHAMHEAAIDLLHEGVLERLHLTLDDTTPYGLAARDRRELEAKLDALDLWDKAEVYPGADEVSSVLLARALLGERRLKVKVVYPSPLSVAATTLYEDRPLGPLVHDHLKACGCEEVTSGEAFTLFVSAPAVRQGHAQPDFESVDTPARNLPAFASKLREALSRGEKVVLADVAYPNGAERRLMTLLGSAPLANLTGYAAWNTAGNTLGGAIATGVCVLHGQGRERARVEALFSRLVDDWLYQADVRAEVWNVLPAPNIFDLGDQMPLATTEVDARLAVRARELWQTAFAPRFANFAFEWHGASLAWPRLFTGVFPLTVRDA</sequence>
<dbReference type="AlphaFoldDB" id="A0A318SR39"/>
<evidence type="ECO:0000313" key="1">
    <source>
        <dbReference type="EMBL" id="PYE55393.1"/>
    </source>
</evidence>
<dbReference type="Proteomes" id="UP000248326">
    <property type="component" value="Unassembled WGS sequence"/>
</dbReference>
<name>A0A318SR39_9DEIO</name>
<gene>
    <name evidence="1" type="ORF">DES52_103226</name>
</gene>
<reference evidence="1 2" key="1">
    <citation type="submission" date="2018-06" db="EMBL/GenBank/DDBJ databases">
        <title>Genomic Encyclopedia of Type Strains, Phase IV (KMG-IV): sequencing the most valuable type-strain genomes for metagenomic binning, comparative biology and taxonomic classification.</title>
        <authorList>
            <person name="Goeker M."/>
        </authorList>
    </citation>
    <scope>NUCLEOTIDE SEQUENCE [LARGE SCALE GENOMIC DNA]</scope>
    <source>
        <strain evidence="1 2">DSM 18048</strain>
    </source>
</reference>
<proteinExistence type="predicted"/>
<keyword evidence="2" id="KW-1185">Reference proteome</keyword>
<accession>A0A318SR39</accession>
<organism evidence="1 2">
    <name type="scientific">Deinococcus yavapaiensis KR-236</name>
    <dbReference type="NCBI Taxonomy" id="694435"/>
    <lineage>
        <taxon>Bacteria</taxon>
        <taxon>Thermotogati</taxon>
        <taxon>Deinococcota</taxon>
        <taxon>Deinococci</taxon>
        <taxon>Deinococcales</taxon>
        <taxon>Deinococcaceae</taxon>
        <taxon>Deinococcus</taxon>
    </lineage>
</organism>
<evidence type="ECO:0000313" key="2">
    <source>
        <dbReference type="Proteomes" id="UP000248326"/>
    </source>
</evidence>
<dbReference type="Pfam" id="PF13552">
    <property type="entry name" value="DUF4127"/>
    <property type="match status" value="1"/>
</dbReference>
<dbReference type="InterPro" id="IPR025394">
    <property type="entry name" value="DUF4127"/>
</dbReference>
<comment type="caution">
    <text evidence="1">The sequence shown here is derived from an EMBL/GenBank/DDBJ whole genome shotgun (WGS) entry which is preliminary data.</text>
</comment>
<protein>
    <submittedName>
        <fullName evidence="1">Uncharacterized protein DUF4127</fullName>
    </submittedName>
</protein>
<dbReference type="OrthoDB" id="9789552at2"/>